<accession>L7MKL5</accession>
<dbReference type="AlphaFoldDB" id="L7MKL5"/>
<protein>
    <submittedName>
        <fullName evidence="1">Uncharacterized protein</fullName>
    </submittedName>
</protein>
<sequence>SGEVGMLSQLYASKRSMIVLYCSEVSSGDCRKGKQQRCLLLSLLFLPLLSASCDNWERATLHQIQINTFLVPTHRTSAHTLSTSNSYTLKKEERKETCLASWQHHSIKSKAL</sequence>
<name>L7MKL5_RHIPC</name>
<dbReference type="EMBL" id="GACK01001335">
    <property type="protein sequence ID" value="JAA63699.1"/>
    <property type="molecule type" value="mRNA"/>
</dbReference>
<organism evidence="1">
    <name type="scientific">Rhipicephalus pulchellus</name>
    <name type="common">Yellow backed tick</name>
    <name type="synonym">Dermacentor pulchellus</name>
    <dbReference type="NCBI Taxonomy" id="72859"/>
    <lineage>
        <taxon>Eukaryota</taxon>
        <taxon>Metazoa</taxon>
        <taxon>Ecdysozoa</taxon>
        <taxon>Arthropoda</taxon>
        <taxon>Chelicerata</taxon>
        <taxon>Arachnida</taxon>
        <taxon>Acari</taxon>
        <taxon>Parasitiformes</taxon>
        <taxon>Ixodida</taxon>
        <taxon>Ixodoidea</taxon>
        <taxon>Ixodidae</taxon>
        <taxon>Rhipicephalinae</taxon>
        <taxon>Rhipicephalus</taxon>
        <taxon>Rhipicephalus</taxon>
    </lineage>
</organism>
<evidence type="ECO:0000313" key="1">
    <source>
        <dbReference type="EMBL" id="JAA63699.1"/>
    </source>
</evidence>
<reference evidence="1" key="1">
    <citation type="submission" date="2012-11" db="EMBL/GenBank/DDBJ databases">
        <authorList>
            <person name="Lucero-Rivera Y.E."/>
            <person name="Tovar-Ramirez D."/>
        </authorList>
    </citation>
    <scope>NUCLEOTIDE SEQUENCE</scope>
    <source>
        <tissue evidence="1">Salivary gland</tissue>
    </source>
</reference>
<proteinExistence type="evidence at transcript level"/>
<feature type="non-terminal residue" evidence="1">
    <location>
        <position position="1"/>
    </location>
</feature>
<reference evidence="1" key="2">
    <citation type="journal article" date="2015" name="J. Proteomics">
        <title>Sexual differences in the sialomes of the zebra tick, Rhipicephalus pulchellus.</title>
        <authorList>
            <person name="Tan A.W."/>
            <person name="Francischetti I.M."/>
            <person name="Slovak M."/>
            <person name="Kini R.M."/>
            <person name="Ribeiro J.M."/>
        </authorList>
    </citation>
    <scope>NUCLEOTIDE SEQUENCE</scope>
    <source>
        <tissue evidence="1">Salivary gland</tissue>
    </source>
</reference>